<evidence type="ECO:0000313" key="1">
    <source>
        <dbReference type="EMBL" id="CAA6820884.1"/>
    </source>
</evidence>
<reference evidence="1" key="1">
    <citation type="submission" date="2020-01" db="EMBL/GenBank/DDBJ databases">
        <authorList>
            <person name="Meier V. D."/>
            <person name="Meier V D."/>
        </authorList>
    </citation>
    <scope>NUCLEOTIDE SEQUENCE</scope>
    <source>
        <strain evidence="1">HLG_WM_MAG_10</strain>
    </source>
</reference>
<dbReference type="EMBL" id="CACVAQ010000291">
    <property type="protein sequence ID" value="CAA6820884.1"/>
    <property type="molecule type" value="Genomic_DNA"/>
</dbReference>
<dbReference type="AlphaFoldDB" id="A0A6S6TND9"/>
<proteinExistence type="predicted"/>
<organism evidence="1">
    <name type="scientific">uncultured Aureispira sp</name>
    <dbReference type="NCBI Taxonomy" id="1331704"/>
    <lineage>
        <taxon>Bacteria</taxon>
        <taxon>Pseudomonadati</taxon>
        <taxon>Bacteroidota</taxon>
        <taxon>Saprospiria</taxon>
        <taxon>Saprospirales</taxon>
        <taxon>Saprospiraceae</taxon>
        <taxon>Aureispira</taxon>
        <taxon>environmental samples</taxon>
    </lineage>
</organism>
<dbReference type="PROSITE" id="PS51257">
    <property type="entry name" value="PROKAR_LIPOPROTEIN"/>
    <property type="match status" value="1"/>
</dbReference>
<protein>
    <submittedName>
        <fullName evidence="1">Uncharacterized protein</fullName>
    </submittedName>
</protein>
<sequence length="342" mass="38540">MKYLYLSCFAIFFFLGISSCTKYDPIYGVGQNSTIDPIELKKDLVYIHRNDIYLVNEILSDQKKLSNTPTSTKTHIVLSPLHDKIAYLNANKTPVIIDTSGTQIDLLNQYSNVTDLFWHDNNGAPTLVILVNNTIQFYGPTLNIDNNPFEYAFPLNVTFEAIDAIHINENLDILFTFRYQVPFTPTSTLRKYYHGVGVNFSSSTPDKSNVTEDGVYSPISSSYSNQSYPYYHMIKYNEAADNASLSRVNNGGENNYNAYSLAAYNYVGTSNFLSNQTTTLNNGENYYFELNEGSLAANPYQIRKYLVTLPTGVPPPTGTANTYTIDFLTQNSSAPTYFDWNP</sequence>
<gene>
    <name evidence="1" type="ORF">HELGO_WM45119</name>
</gene>
<name>A0A6S6TND9_9BACT</name>
<accession>A0A6S6TND9</accession>